<comment type="caution">
    <text evidence="1">The sequence shown here is derived from an EMBL/GenBank/DDBJ whole genome shotgun (WGS) entry which is preliminary data.</text>
</comment>
<accession>A0ABS3Q7U5</accession>
<dbReference type="EMBL" id="JAGETV010000039">
    <property type="protein sequence ID" value="MBO1928382.1"/>
    <property type="molecule type" value="Genomic_DNA"/>
</dbReference>
<evidence type="ECO:0000313" key="1">
    <source>
        <dbReference type="EMBL" id="MBO1928382.1"/>
    </source>
</evidence>
<organism evidence="1 2">
    <name type="scientific">Thiomicrorhabdus marina</name>
    <dbReference type="NCBI Taxonomy" id="2818442"/>
    <lineage>
        <taxon>Bacteria</taxon>
        <taxon>Pseudomonadati</taxon>
        <taxon>Pseudomonadota</taxon>
        <taxon>Gammaproteobacteria</taxon>
        <taxon>Thiotrichales</taxon>
        <taxon>Piscirickettsiaceae</taxon>
        <taxon>Thiomicrorhabdus</taxon>
    </lineage>
</organism>
<protein>
    <submittedName>
        <fullName evidence="1">Uncharacterized protein</fullName>
    </submittedName>
</protein>
<sequence>MNSQFEVDKLKLLADSKKMLLLAQQRKFSELAVMQSQWQPRLEKMVNKYGSALESIRAVLLEDALILEDSLNRTQTDLGSALLKDLKANEKVKKFVQI</sequence>
<keyword evidence="2" id="KW-1185">Reference proteome</keyword>
<gene>
    <name evidence="1" type="ORF">J3998_12440</name>
</gene>
<dbReference type="RefSeq" id="WP_208150996.1">
    <property type="nucleotide sequence ID" value="NZ_JAGETV010000039.1"/>
</dbReference>
<dbReference type="Proteomes" id="UP000664835">
    <property type="component" value="Unassembled WGS sequence"/>
</dbReference>
<proteinExistence type="predicted"/>
<evidence type="ECO:0000313" key="2">
    <source>
        <dbReference type="Proteomes" id="UP000664835"/>
    </source>
</evidence>
<name>A0ABS3Q7U5_9GAMM</name>
<reference evidence="1 2" key="1">
    <citation type="submission" date="2021-03" db="EMBL/GenBank/DDBJ databases">
        <title>Thiomicrorhabdus sp.nov.,novel sulfur-oxidizing bacteria isolated from coastal sediment.</title>
        <authorList>
            <person name="Liu X."/>
        </authorList>
    </citation>
    <scope>NUCLEOTIDE SEQUENCE [LARGE SCALE GENOMIC DNA]</scope>
    <source>
        <strain evidence="1 2">6S2-11</strain>
    </source>
</reference>